<evidence type="ECO:0000256" key="9">
    <source>
        <dbReference type="ARBA" id="ARBA00023180"/>
    </source>
</evidence>
<evidence type="ECO:0000256" key="5">
    <source>
        <dbReference type="ARBA" id="ARBA00022692"/>
    </source>
</evidence>
<dbReference type="PANTHER" id="PTHR11929:SF145">
    <property type="entry name" value="ALPHA-(1,3)-FUCOSYLTRANSFERASE FUT-1"/>
    <property type="match status" value="1"/>
</dbReference>
<evidence type="ECO:0000313" key="14">
    <source>
        <dbReference type="EMBL" id="KAJ8043913.1"/>
    </source>
</evidence>
<feature type="domain" description="Fucosyltransferase C-terminal" evidence="12">
    <location>
        <begin position="217"/>
        <end position="388"/>
    </location>
</feature>
<keyword evidence="9" id="KW-0325">Glycoprotein</keyword>
<dbReference type="AlphaFoldDB" id="A0A9Q1CFS7"/>
<evidence type="ECO:0000256" key="4">
    <source>
        <dbReference type="ARBA" id="ARBA00022679"/>
    </source>
</evidence>
<dbReference type="GO" id="GO:0032580">
    <property type="term" value="C:Golgi cisterna membrane"/>
    <property type="evidence" value="ECO:0007669"/>
    <property type="project" value="UniProtKB-SubCell"/>
</dbReference>
<dbReference type="Pfam" id="PF17039">
    <property type="entry name" value="Glyco_tran_10_N"/>
    <property type="match status" value="1"/>
</dbReference>
<evidence type="ECO:0000256" key="2">
    <source>
        <dbReference type="ARBA" id="ARBA00008919"/>
    </source>
</evidence>
<name>A0A9Q1CFS7_HOLLE</name>
<evidence type="ECO:0000259" key="13">
    <source>
        <dbReference type="Pfam" id="PF17039"/>
    </source>
</evidence>
<dbReference type="EMBL" id="JAIZAY010000004">
    <property type="protein sequence ID" value="KAJ8043913.1"/>
    <property type="molecule type" value="Genomic_DNA"/>
</dbReference>
<keyword evidence="6" id="KW-0735">Signal-anchor</keyword>
<dbReference type="Pfam" id="PF00852">
    <property type="entry name" value="Glyco_transf_10"/>
    <property type="match status" value="1"/>
</dbReference>
<dbReference type="InterPro" id="IPR055270">
    <property type="entry name" value="Glyco_tran_10_C"/>
</dbReference>
<feature type="domain" description="Fucosyltransferase N-terminal" evidence="13">
    <location>
        <begin position="114"/>
        <end position="197"/>
    </location>
</feature>
<keyword evidence="8" id="KW-0472">Membrane</keyword>
<comment type="similarity">
    <text evidence="2 11">Belongs to the glycosyltransferase 10 family.</text>
</comment>
<keyword evidence="5 11" id="KW-0812">Transmembrane</keyword>
<comment type="subcellular location">
    <subcellularLocation>
        <location evidence="10">Endomembrane system</location>
        <topology evidence="10">Single-pass type II membrane protein</topology>
    </subcellularLocation>
    <subcellularLocation>
        <location evidence="11">Golgi apparatus</location>
        <location evidence="11">Golgi stack membrane</location>
        <topology evidence="11">Single-pass type II membrane protein</topology>
    </subcellularLocation>
</comment>
<dbReference type="SUPFAM" id="SSF53756">
    <property type="entry name" value="UDP-Glycosyltransferase/glycogen phosphorylase"/>
    <property type="match status" value="1"/>
</dbReference>
<evidence type="ECO:0000313" key="15">
    <source>
        <dbReference type="Proteomes" id="UP001152320"/>
    </source>
</evidence>
<comment type="pathway">
    <text evidence="1">Protein modification; protein glycosylation.</text>
</comment>
<gene>
    <name evidence="14" type="ORF">HOLleu_11227</name>
</gene>
<evidence type="ECO:0000256" key="8">
    <source>
        <dbReference type="ARBA" id="ARBA00023136"/>
    </source>
</evidence>
<reference evidence="14" key="1">
    <citation type="submission" date="2021-10" db="EMBL/GenBank/DDBJ databases">
        <title>Tropical sea cucumber genome reveals ecological adaptation and Cuvierian tubules defense mechanism.</title>
        <authorList>
            <person name="Chen T."/>
        </authorList>
    </citation>
    <scope>NUCLEOTIDE SEQUENCE</scope>
    <source>
        <strain evidence="14">Nanhai2018</strain>
        <tissue evidence="14">Muscle</tissue>
    </source>
</reference>
<keyword evidence="15" id="KW-1185">Reference proteome</keyword>
<evidence type="ECO:0000256" key="10">
    <source>
        <dbReference type="ARBA" id="ARBA00060399"/>
    </source>
</evidence>
<comment type="caution">
    <text evidence="14">The sequence shown here is derived from an EMBL/GenBank/DDBJ whole genome shotgun (WGS) entry which is preliminary data.</text>
</comment>
<dbReference type="InterPro" id="IPR038577">
    <property type="entry name" value="GT10-like_C_sf"/>
</dbReference>
<sequence>MVGKMRRVKFLTRALLSFNVLACVYMTFAYLPITSKFTSQMELLRRSRMSPFYDFGPRSLVKTEDRSQRRIVLFGMRQHWLVFCNFPEFARFKYLIEFPRIISCPEVQCSVFLNYTEQAYEIQSYDIVVFTNVYDWLTPEMWNWLHGNRTEGQRWVMITEESPLYVPGVQPPEKYAKSTFDWFDSYKSDSDFVHPYGYYRPFGNTKPPEGDLSIFLQQKTHLLAWMGSHCETQQWNRMRFVNDLKKLITLDKFGKCGDEEVPWNDDTAILNVLGKYKFYLSLENSCCDDYVTEKFWRALEMGIVPVVLGAPIEHYMKVAPPKSFIHVDQFDSMVELAVYLIKLHGDDKEYLEYFKWRREGTLVSYGQEEQYVRPLSNQTHCALLKKFLTSDPADQSRLDYFGKKWYGSCHYCSGKKWVNNYMHPHNYSRANQDIWA</sequence>
<dbReference type="OrthoDB" id="427096at2759"/>
<keyword evidence="7" id="KW-1133">Transmembrane helix</keyword>
<evidence type="ECO:0000259" key="12">
    <source>
        <dbReference type="Pfam" id="PF00852"/>
    </source>
</evidence>
<dbReference type="PANTHER" id="PTHR11929">
    <property type="entry name" value="ALPHA- 1,3 -FUCOSYLTRANSFERASE"/>
    <property type="match status" value="1"/>
</dbReference>
<keyword evidence="11" id="KW-0333">Golgi apparatus</keyword>
<dbReference type="Gene3D" id="3.40.50.11660">
    <property type="entry name" value="Glycosyl transferase family 10, C-terminal domain"/>
    <property type="match status" value="1"/>
</dbReference>
<organism evidence="14 15">
    <name type="scientific">Holothuria leucospilota</name>
    <name type="common">Black long sea cucumber</name>
    <name type="synonym">Mertensiothuria leucospilota</name>
    <dbReference type="NCBI Taxonomy" id="206669"/>
    <lineage>
        <taxon>Eukaryota</taxon>
        <taxon>Metazoa</taxon>
        <taxon>Echinodermata</taxon>
        <taxon>Eleutherozoa</taxon>
        <taxon>Echinozoa</taxon>
        <taxon>Holothuroidea</taxon>
        <taxon>Aspidochirotacea</taxon>
        <taxon>Aspidochirotida</taxon>
        <taxon>Holothuriidae</taxon>
        <taxon>Holothuria</taxon>
    </lineage>
</organism>
<dbReference type="InterPro" id="IPR031481">
    <property type="entry name" value="Glyco_tran_10_N"/>
</dbReference>
<evidence type="ECO:0000256" key="3">
    <source>
        <dbReference type="ARBA" id="ARBA00022676"/>
    </source>
</evidence>
<keyword evidence="3 11" id="KW-0328">Glycosyltransferase</keyword>
<proteinExistence type="inferred from homology"/>
<dbReference type="FunFam" id="3.40.50.11660:FF:000002">
    <property type="entry name" value="Alpha-(1,3)-fucosyltransferase"/>
    <property type="match status" value="1"/>
</dbReference>
<dbReference type="Proteomes" id="UP001152320">
    <property type="component" value="Chromosome 4"/>
</dbReference>
<evidence type="ECO:0000256" key="11">
    <source>
        <dbReference type="RuleBase" id="RU003832"/>
    </source>
</evidence>
<dbReference type="EC" id="2.4.1.-" evidence="11"/>
<keyword evidence="4 11" id="KW-0808">Transferase</keyword>
<evidence type="ECO:0000256" key="7">
    <source>
        <dbReference type="ARBA" id="ARBA00022989"/>
    </source>
</evidence>
<dbReference type="InterPro" id="IPR001503">
    <property type="entry name" value="Glyco_trans_10"/>
</dbReference>
<protein>
    <recommendedName>
        <fullName evidence="11">Fucosyltransferase</fullName>
        <ecNumber evidence="11">2.4.1.-</ecNumber>
    </recommendedName>
</protein>
<dbReference type="GO" id="GO:0046920">
    <property type="term" value="F:alpha-(1-&gt;3)-fucosyltransferase activity"/>
    <property type="evidence" value="ECO:0007669"/>
    <property type="project" value="TreeGrafter"/>
</dbReference>
<evidence type="ECO:0000256" key="6">
    <source>
        <dbReference type="ARBA" id="ARBA00022968"/>
    </source>
</evidence>
<accession>A0A9Q1CFS7</accession>
<evidence type="ECO:0000256" key="1">
    <source>
        <dbReference type="ARBA" id="ARBA00004922"/>
    </source>
</evidence>